<feature type="region of interest" description="Disordered" evidence="1">
    <location>
        <begin position="27"/>
        <end position="49"/>
    </location>
</feature>
<protein>
    <submittedName>
        <fullName evidence="2">Uncharacterized protein</fullName>
    </submittedName>
</protein>
<gene>
    <name evidence="2" type="ORF">COT12_00330</name>
</gene>
<organism evidence="2 3">
    <name type="scientific">Candidatus Berkelbacteria bacterium CG08_land_8_20_14_0_20_39_8</name>
    <dbReference type="NCBI Taxonomy" id="1974511"/>
    <lineage>
        <taxon>Bacteria</taxon>
        <taxon>Candidatus Berkelbacteria</taxon>
    </lineage>
</organism>
<evidence type="ECO:0000313" key="2">
    <source>
        <dbReference type="EMBL" id="PIU24574.1"/>
    </source>
</evidence>
<evidence type="ECO:0000313" key="3">
    <source>
        <dbReference type="Proteomes" id="UP000229896"/>
    </source>
</evidence>
<reference evidence="3" key="1">
    <citation type="submission" date="2017-09" db="EMBL/GenBank/DDBJ databases">
        <title>Depth-based differentiation of microbial function through sediment-hosted aquifers and enrichment of novel symbionts in the deep terrestrial subsurface.</title>
        <authorList>
            <person name="Probst A.J."/>
            <person name="Ladd B."/>
            <person name="Jarett J.K."/>
            <person name="Geller-Mcgrath D.E."/>
            <person name="Sieber C.M.K."/>
            <person name="Emerson J.B."/>
            <person name="Anantharaman K."/>
            <person name="Thomas B.C."/>
            <person name="Malmstrom R."/>
            <person name="Stieglmeier M."/>
            <person name="Klingl A."/>
            <person name="Woyke T."/>
            <person name="Ryan C.M."/>
            <person name="Banfield J.F."/>
        </authorList>
    </citation>
    <scope>NUCLEOTIDE SEQUENCE [LARGE SCALE GENOMIC DNA]</scope>
</reference>
<dbReference type="AlphaFoldDB" id="A0A2M6YD41"/>
<evidence type="ECO:0000256" key="1">
    <source>
        <dbReference type="SAM" id="MobiDB-lite"/>
    </source>
</evidence>
<dbReference type="EMBL" id="PEXI01000014">
    <property type="protein sequence ID" value="PIU24574.1"/>
    <property type="molecule type" value="Genomic_DNA"/>
</dbReference>
<accession>A0A2M6YD41</accession>
<proteinExistence type="predicted"/>
<dbReference type="Proteomes" id="UP000229896">
    <property type="component" value="Unassembled WGS sequence"/>
</dbReference>
<name>A0A2M6YD41_9BACT</name>
<sequence length="116" mass="13567">MPQNSEMSPVEKKPLELDPYSLLNAQGQEELNNLDRKNTLDGLTPPEVERRDFLRQKQRGEFLEPLTGKEYQQMIDLQKMQTASNNWSGEDADKLYFLQWRFKGKGRIESHQQAAQ</sequence>
<comment type="caution">
    <text evidence="2">The sequence shown here is derived from an EMBL/GenBank/DDBJ whole genome shotgun (WGS) entry which is preliminary data.</text>
</comment>